<dbReference type="AlphaFoldDB" id="A0A366DXA1"/>
<proteinExistence type="predicted"/>
<name>A0A366DXA1_9HYPH</name>
<comment type="caution">
    <text evidence="1">The sequence shown here is derived from an EMBL/GenBank/DDBJ whole genome shotgun (WGS) entry which is preliminary data.</text>
</comment>
<accession>A0A366DXA1</accession>
<reference evidence="1 2" key="1">
    <citation type="submission" date="2018-06" db="EMBL/GenBank/DDBJ databases">
        <title>Genomic Encyclopedia of Type Strains, Phase IV (KMG-IV): sequencing the most valuable type-strain genomes for metagenomic binning, comparative biology and taxonomic classification.</title>
        <authorList>
            <person name="Goeker M."/>
        </authorList>
    </citation>
    <scope>NUCLEOTIDE SEQUENCE [LARGE SCALE GENOMIC DNA]</scope>
    <source>
        <strain evidence="1 2">DSM 25619</strain>
    </source>
</reference>
<protein>
    <submittedName>
        <fullName evidence="1">Uncharacterized protein</fullName>
    </submittedName>
</protein>
<dbReference type="EMBL" id="QNRH01000004">
    <property type="protein sequence ID" value="RBO94702.1"/>
    <property type="molecule type" value="Genomic_DNA"/>
</dbReference>
<organism evidence="1 2">
    <name type="scientific">Pseudochrobactrum asaccharolyticum</name>
    <dbReference type="NCBI Taxonomy" id="354351"/>
    <lineage>
        <taxon>Bacteria</taxon>
        <taxon>Pseudomonadati</taxon>
        <taxon>Pseudomonadota</taxon>
        <taxon>Alphaproteobacteria</taxon>
        <taxon>Hyphomicrobiales</taxon>
        <taxon>Brucellaceae</taxon>
        <taxon>Pseudochrobactrum</taxon>
    </lineage>
</organism>
<evidence type="ECO:0000313" key="2">
    <source>
        <dbReference type="Proteomes" id="UP000252893"/>
    </source>
</evidence>
<evidence type="ECO:0000313" key="1">
    <source>
        <dbReference type="EMBL" id="RBO94702.1"/>
    </source>
</evidence>
<dbReference type="Proteomes" id="UP000252893">
    <property type="component" value="Unassembled WGS sequence"/>
</dbReference>
<keyword evidence="2" id="KW-1185">Reference proteome</keyword>
<sequence>MLGTPRARISAGRSRSTVPFVVASYDRTVVIHDRPHLRRSRYRLLVVSCRDQLPSCSVQQAELIAGSLCLRRRPMQKDNVKDLGPDTSLGHSRCRVGAEPERVVLADRHHAQVSSNCFLIFAR</sequence>
<gene>
    <name evidence="1" type="ORF">DFR47_10460</name>
</gene>